<dbReference type="Pfam" id="PF06342">
    <property type="entry name" value="DUF1057"/>
    <property type="match status" value="1"/>
</dbReference>
<proteinExistence type="predicted"/>
<accession>T1K9T0</accession>
<dbReference type="ESTHER" id="tetur-t1k9t0">
    <property type="family name" value="Duf_1057"/>
</dbReference>
<reference evidence="2" key="2">
    <citation type="submission" date="2015-06" db="UniProtKB">
        <authorList>
            <consortium name="EnsemblMetazoa"/>
        </authorList>
    </citation>
    <scope>IDENTIFICATION</scope>
</reference>
<name>T1K9T0_TETUR</name>
<dbReference type="InterPro" id="IPR029058">
    <property type="entry name" value="AB_hydrolase_fold"/>
</dbReference>
<keyword evidence="3" id="KW-1185">Reference proteome</keyword>
<evidence type="ECO:0000256" key="1">
    <source>
        <dbReference type="SAM" id="MobiDB-lite"/>
    </source>
</evidence>
<protein>
    <recommendedName>
        <fullName evidence="4">AB hydrolase-1 domain-containing protein</fullName>
    </recommendedName>
</protein>
<feature type="region of interest" description="Disordered" evidence="1">
    <location>
        <begin position="407"/>
        <end position="431"/>
    </location>
</feature>
<dbReference type="PANTHER" id="PTHR47533:SF4">
    <property type="entry name" value="AB HYDROLASE-1 DOMAIN-CONTAINING PROTEIN"/>
    <property type="match status" value="1"/>
</dbReference>
<organism evidence="2 3">
    <name type="scientific">Tetranychus urticae</name>
    <name type="common">Two-spotted spider mite</name>
    <dbReference type="NCBI Taxonomy" id="32264"/>
    <lineage>
        <taxon>Eukaryota</taxon>
        <taxon>Metazoa</taxon>
        <taxon>Ecdysozoa</taxon>
        <taxon>Arthropoda</taxon>
        <taxon>Chelicerata</taxon>
        <taxon>Arachnida</taxon>
        <taxon>Acari</taxon>
        <taxon>Acariformes</taxon>
        <taxon>Trombidiformes</taxon>
        <taxon>Prostigmata</taxon>
        <taxon>Eleutherengona</taxon>
        <taxon>Raphignathae</taxon>
        <taxon>Tetranychoidea</taxon>
        <taxon>Tetranychidae</taxon>
        <taxon>Tetranychus</taxon>
    </lineage>
</organism>
<gene>
    <name evidence="2" type="primary">107361982</name>
</gene>
<dbReference type="SUPFAM" id="SSF53474">
    <property type="entry name" value="alpha/beta-Hydrolases"/>
    <property type="match status" value="1"/>
</dbReference>
<dbReference type="InterPro" id="IPR010463">
    <property type="entry name" value="DUF1057"/>
</dbReference>
<reference evidence="3" key="1">
    <citation type="submission" date="2011-08" db="EMBL/GenBank/DDBJ databases">
        <authorList>
            <person name="Rombauts S."/>
        </authorList>
    </citation>
    <scope>NUCLEOTIDE SEQUENCE</scope>
    <source>
        <strain evidence="3">London</strain>
    </source>
</reference>
<dbReference type="HOGENOM" id="CLU_636686_0_0_1"/>
<evidence type="ECO:0008006" key="4">
    <source>
        <dbReference type="Google" id="ProtNLM"/>
    </source>
</evidence>
<dbReference type="EnsemblMetazoa" id="tetur07g06060.1">
    <property type="protein sequence ID" value="tetur07g06060.1"/>
    <property type="gene ID" value="tetur07g06060"/>
</dbReference>
<dbReference type="EMBL" id="CAEY01001893">
    <property type="status" value="NOT_ANNOTATED_CDS"/>
    <property type="molecule type" value="Genomic_DNA"/>
</dbReference>
<dbReference type="Proteomes" id="UP000015104">
    <property type="component" value="Unassembled WGS sequence"/>
</dbReference>
<evidence type="ECO:0000313" key="3">
    <source>
        <dbReference type="Proteomes" id="UP000015104"/>
    </source>
</evidence>
<dbReference type="Gene3D" id="3.40.50.1820">
    <property type="entry name" value="alpha/beta hydrolase"/>
    <property type="match status" value="1"/>
</dbReference>
<dbReference type="KEGG" id="tut:107361982"/>
<dbReference type="eggNOG" id="ENOG502SAAS">
    <property type="taxonomic scope" value="Eukaryota"/>
</dbReference>
<sequence length="431" mass="49438">MVLFVVSLSKVASPAIINGEGQFFARHLSSMPSTHYFWRNPTEKKEFKARRQLLNTLRWHGTSGASKVISPTAIKNITIQTCGPLYEEWRETRKAYAGAPKEGLSFNVEYVDTKEYVANDKAPVILTLHGSPGSHQDFHPLINHLAPKGVRIIAPNWPVYSAIDRTKYFRHSSHEKREYLKDFLKAIDIDRLDMLVTHSSAVFPALDMCINERFPVNSYTLINPAGHRKIIGMKPAWFIDNLIRFTLNPTGRAIFRKLGKYVFALKGVPVRTDSLDDVIHAGTVMFLSESERLSGFLETLRQQKPNLLYIYSENDKLVEKQIFYEMAQILDAKESQYSKYDAEGNCIVRGSQDDWMKIIQFAKGGHYAFLKFSNIVNPAVEELLDQVTRHKKQVDLEVNSIGHQSKQALEFNNHSSEKQEEQEKLVRKMRF</sequence>
<dbReference type="OMA" id="ARNPDRC"/>
<dbReference type="AlphaFoldDB" id="T1K9T0"/>
<evidence type="ECO:0000313" key="2">
    <source>
        <dbReference type="EnsemblMetazoa" id="tetur07g06060.1"/>
    </source>
</evidence>
<feature type="compositionally biased region" description="Basic and acidic residues" evidence="1">
    <location>
        <begin position="415"/>
        <end position="431"/>
    </location>
</feature>
<dbReference type="PANTHER" id="PTHR47533">
    <property type="entry name" value="PROTEIN CBG21859"/>
    <property type="match status" value="1"/>
</dbReference>
<dbReference type="OrthoDB" id="6431331at2759"/>